<dbReference type="GO" id="GO:0005829">
    <property type="term" value="C:cytosol"/>
    <property type="evidence" value="ECO:0007669"/>
    <property type="project" value="TreeGrafter"/>
</dbReference>
<dbReference type="NCBIfam" id="TIGR00639">
    <property type="entry name" value="PurN"/>
    <property type="match status" value="1"/>
</dbReference>
<dbReference type="UniPathway" id="UPA00074">
    <property type="reaction ID" value="UER00126"/>
</dbReference>
<keyword evidence="2 4" id="KW-0808">Transferase</keyword>
<dbReference type="PANTHER" id="PTHR43369:SF2">
    <property type="entry name" value="PHOSPHORIBOSYLGLYCINAMIDE FORMYLTRANSFERASE"/>
    <property type="match status" value="1"/>
</dbReference>
<dbReference type="InterPro" id="IPR002376">
    <property type="entry name" value="Formyl_transf_N"/>
</dbReference>
<comment type="caution">
    <text evidence="4">Lacks conserved residue(s) required for the propagation of feature annotation.</text>
</comment>
<dbReference type="AlphaFoldDB" id="A0A401UHM9"/>
<evidence type="ECO:0000256" key="4">
    <source>
        <dbReference type="HAMAP-Rule" id="MF_01930"/>
    </source>
</evidence>
<comment type="caution">
    <text evidence="6">The sequence shown here is derived from an EMBL/GenBank/DDBJ whole genome shotgun (WGS) entry which is preliminary data.</text>
</comment>
<dbReference type="RefSeq" id="WP_124998131.1">
    <property type="nucleotide sequence ID" value="NZ_BHYK01000003.1"/>
</dbReference>
<reference evidence="6 7" key="1">
    <citation type="submission" date="2018-11" db="EMBL/GenBank/DDBJ databases">
        <title>Genome sequencing and assembly of Clostridium tagluense strain A121.</title>
        <authorList>
            <person name="Murakami T."/>
            <person name="Segawa T."/>
            <person name="Shcherbakova V.A."/>
            <person name="Mori H."/>
            <person name="Yoshimura Y."/>
        </authorList>
    </citation>
    <scope>NUCLEOTIDE SEQUENCE [LARGE SCALE GENOMIC DNA]</scope>
    <source>
        <strain evidence="6 7">A121</strain>
    </source>
</reference>
<feature type="site" description="Raises pKa of active site His" evidence="4">
    <location>
        <position position="147"/>
    </location>
</feature>
<dbReference type="GO" id="GO:0004644">
    <property type="term" value="F:phosphoribosylglycinamide formyltransferase activity"/>
    <property type="evidence" value="ECO:0007669"/>
    <property type="project" value="UniProtKB-UniRule"/>
</dbReference>
<dbReference type="EC" id="2.1.2.2" evidence="4"/>
<dbReference type="Pfam" id="PF00551">
    <property type="entry name" value="Formyl_trans_N"/>
    <property type="match status" value="1"/>
</dbReference>
<feature type="binding site" evidence="4">
    <location>
        <position position="65"/>
    </location>
    <ligand>
        <name>(6R)-10-formyltetrahydrofolate</name>
        <dbReference type="ChEBI" id="CHEBI:195366"/>
    </ligand>
</feature>
<evidence type="ECO:0000313" key="6">
    <source>
        <dbReference type="EMBL" id="GCD09067.1"/>
    </source>
</evidence>
<evidence type="ECO:0000313" key="7">
    <source>
        <dbReference type="Proteomes" id="UP000287872"/>
    </source>
</evidence>
<dbReference type="HAMAP" id="MF_01930">
    <property type="entry name" value="PurN"/>
    <property type="match status" value="1"/>
</dbReference>
<name>A0A401UHM9_9CLOT</name>
<comment type="function">
    <text evidence="4">Catalyzes the transfer of a formyl group from 10-formyltetrahydrofolate to 5-phospho-ribosyl-glycinamide (GAR), producing 5-phospho-ribosyl-N-formylglycinamide (FGAR) and tetrahydrofolate.</text>
</comment>
<dbReference type="Gene3D" id="3.40.50.170">
    <property type="entry name" value="Formyl transferase, N-terminal domain"/>
    <property type="match status" value="1"/>
</dbReference>
<dbReference type="InterPro" id="IPR036477">
    <property type="entry name" value="Formyl_transf_N_sf"/>
</dbReference>
<dbReference type="OrthoDB" id="9806170at2"/>
<comment type="catalytic activity">
    <reaction evidence="4">
        <text>N(1)-(5-phospho-beta-D-ribosyl)glycinamide + (6R)-10-formyltetrahydrofolate = N(2)-formyl-N(1)-(5-phospho-beta-D-ribosyl)glycinamide + (6S)-5,6,7,8-tetrahydrofolate + H(+)</text>
        <dbReference type="Rhea" id="RHEA:15053"/>
        <dbReference type="ChEBI" id="CHEBI:15378"/>
        <dbReference type="ChEBI" id="CHEBI:57453"/>
        <dbReference type="ChEBI" id="CHEBI:143788"/>
        <dbReference type="ChEBI" id="CHEBI:147286"/>
        <dbReference type="ChEBI" id="CHEBI:195366"/>
        <dbReference type="EC" id="2.1.2.2"/>
    </reaction>
</comment>
<comment type="similarity">
    <text evidence="4">Belongs to the GART family.</text>
</comment>
<dbReference type="CDD" id="cd08645">
    <property type="entry name" value="FMT_core_GART"/>
    <property type="match status" value="1"/>
</dbReference>
<dbReference type="SUPFAM" id="SSF53328">
    <property type="entry name" value="Formyltransferase"/>
    <property type="match status" value="1"/>
</dbReference>
<feature type="binding site" evidence="4">
    <location>
        <begin position="12"/>
        <end position="14"/>
    </location>
    <ligand>
        <name>N(1)-(5-phospho-beta-D-ribosyl)glycinamide</name>
        <dbReference type="ChEBI" id="CHEBI:143788"/>
    </ligand>
</feature>
<sequence>MLKIALLLSGSGSNLQAIIDNIESGYLNCSIEAVISDKKDVYGIERAKAKNIKTYVVDKKEYGTKLSDEILKILDDKVDLIVLAGFLSILQGDVLEKFKNKIINIHPALIPCFCGPGMYGIKVHEKAIEYGVKVSGCSVHFVDAGTDSGPIIIQKVVQVYDKDTAIDLQKRVLEQEHIALSEAIKYISEKTIKIVGRKVIGI</sequence>
<protein>
    <recommendedName>
        <fullName evidence="4">Phosphoribosylglycinamide formyltransferase</fullName>
        <ecNumber evidence="4">2.1.2.2</ecNumber>
    </recommendedName>
    <alternativeName>
        <fullName evidence="4">5'-phosphoribosylglycinamide transformylase</fullName>
    </alternativeName>
    <alternativeName>
        <fullName evidence="4">GAR transformylase</fullName>
        <shortName evidence="4">GART</shortName>
    </alternativeName>
</protein>
<evidence type="ECO:0000256" key="2">
    <source>
        <dbReference type="ARBA" id="ARBA00022679"/>
    </source>
</evidence>
<dbReference type="Proteomes" id="UP000287872">
    <property type="component" value="Unassembled WGS sequence"/>
</dbReference>
<accession>A0A401UHM9</accession>
<evidence type="ECO:0000256" key="1">
    <source>
        <dbReference type="ARBA" id="ARBA00005054"/>
    </source>
</evidence>
<evidence type="ECO:0000259" key="5">
    <source>
        <dbReference type="Pfam" id="PF00551"/>
    </source>
</evidence>
<organism evidence="6 7">
    <name type="scientific">Clostridium tagluense</name>
    <dbReference type="NCBI Taxonomy" id="360422"/>
    <lineage>
        <taxon>Bacteria</taxon>
        <taxon>Bacillati</taxon>
        <taxon>Bacillota</taxon>
        <taxon>Clostridia</taxon>
        <taxon>Eubacteriales</taxon>
        <taxon>Clostridiaceae</taxon>
        <taxon>Clostridium</taxon>
    </lineage>
</organism>
<comment type="pathway">
    <text evidence="1 4">Purine metabolism; IMP biosynthesis via de novo pathway; N(2)-formyl-N(1)-(5-phospho-D-ribosyl)glycinamide from N(1)-(5-phospho-D-ribosyl)glycinamide (10-formyl THF route): step 1/1.</text>
</comment>
<dbReference type="InterPro" id="IPR004607">
    <property type="entry name" value="GART"/>
</dbReference>
<feature type="active site" description="Proton donor" evidence="4">
    <location>
        <position position="106"/>
    </location>
</feature>
<keyword evidence="7" id="KW-1185">Reference proteome</keyword>
<feature type="domain" description="Formyl transferase N-terminal" evidence="5">
    <location>
        <begin position="3"/>
        <end position="184"/>
    </location>
</feature>
<evidence type="ECO:0000256" key="3">
    <source>
        <dbReference type="ARBA" id="ARBA00022755"/>
    </source>
</evidence>
<dbReference type="PANTHER" id="PTHR43369">
    <property type="entry name" value="PHOSPHORIBOSYLGLYCINAMIDE FORMYLTRANSFERASE"/>
    <property type="match status" value="1"/>
</dbReference>
<feature type="binding site" evidence="4">
    <location>
        <position position="104"/>
    </location>
    <ligand>
        <name>(6R)-10-formyltetrahydrofolate</name>
        <dbReference type="ChEBI" id="CHEBI:195366"/>
    </ligand>
</feature>
<keyword evidence="3 4" id="KW-0658">Purine biosynthesis</keyword>
<gene>
    <name evidence="4 6" type="primary">purN</name>
    <name evidence="6" type="ORF">Ctaglu_06900</name>
</gene>
<dbReference type="EMBL" id="BHYK01000003">
    <property type="protein sequence ID" value="GCD09067.1"/>
    <property type="molecule type" value="Genomic_DNA"/>
</dbReference>
<proteinExistence type="inferred from homology"/>
<dbReference type="GO" id="GO:0006189">
    <property type="term" value="P:'de novo' IMP biosynthetic process"/>
    <property type="evidence" value="ECO:0007669"/>
    <property type="project" value="UniProtKB-UniRule"/>
</dbReference>